<name>A0A401SH53_CHIPU</name>
<comment type="caution">
    <text evidence="2">The sequence shown here is derived from an EMBL/GenBank/DDBJ whole genome shotgun (WGS) entry which is preliminary data.</text>
</comment>
<dbReference type="EMBL" id="BEZZ01000265">
    <property type="protein sequence ID" value="GCC29746.1"/>
    <property type="molecule type" value="Genomic_DNA"/>
</dbReference>
<gene>
    <name evidence="2" type="ORF">chiPu_0008188</name>
</gene>
<protein>
    <submittedName>
        <fullName evidence="2">Uncharacterized protein</fullName>
    </submittedName>
</protein>
<dbReference type="Proteomes" id="UP000287033">
    <property type="component" value="Unassembled WGS sequence"/>
</dbReference>
<keyword evidence="3" id="KW-1185">Reference proteome</keyword>
<organism evidence="2 3">
    <name type="scientific">Chiloscyllium punctatum</name>
    <name type="common">Brownbanded bambooshark</name>
    <name type="synonym">Hemiscyllium punctatum</name>
    <dbReference type="NCBI Taxonomy" id="137246"/>
    <lineage>
        <taxon>Eukaryota</taxon>
        <taxon>Metazoa</taxon>
        <taxon>Chordata</taxon>
        <taxon>Craniata</taxon>
        <taxon>Vertebrata</taxon>
        <taxon>Chondrichthyes</taxon>
        <taxon>Elasmobranchii</taxon>
        <taxon>Galeomorphii</taxon>
        <taxon>Galeoidea</taxon>
        <taxon>Orectolobiformes</taxon>
        <taxon>Hemiscylliidae</taxon>
        <taxon>Chiloscyllium</taxon>
    </lineage>
</organism>
<feature type="compositionally biased region" description="Basic and acidic residues" evidence="1">
    <location>
        <begin position="63"/>
        <end position="80"/>
    </location>
</feature>
<feature type="region of interest" description="Disordered" evidence="1">
    <location>
        <begin position="63"/>
        <end position="102"/>
    </location>
</feature>
<dbReference type="AlphaFoldDB" id="A0A401SH53"/>
<evidence type="ECO:0000256" key="1">
    <source>
        <dbReference type="SAM" id="MobiDB-lite"/>
    </source>
</evidence>
<accession>A0A401SH53</accession>
<proteinExistence type="predicted"/>
<reference evidence="2 3" key="1">
    <citation type="journal article" date="2018" name="Nat. Ecol. Evol.">
        <title>Shark genomes provide insights into elasmobranch evolution and the origin of vertebrates.</title>
        <authorList>
            <person name="Hara Y"/>
            <person name="Yamaguchi K"/>
            <person name="Onimaru K"/>
            <person name="Kadota M"/>
            <person name="Koyanagi M"/>
            <person name="Keeley SD"/>
            <person name="Tatsumi K"/>
            <person name="Tanaka K"/>
            <person name="Motone F"/>
            <person name="Kageyama Y"/>
            <person name="Nozu R"/>
            <person name="Adachi N"/>
            <person name="Nishimura O"/>
            <person name="Nakagawa R"/>
            <person name="Tanegashima C"/>
            <person name="Kiyatake I"/>
            <person name="Matsumoto R"/>
            <person name="Murakumo K"/>
            <person name="Nishida K"/>
            <person name="Terakita A"/>
            <person name="Kuratani S"/>
            <person name="Sato K"/>
            <person name="Hyodo S Kuraku.S."/>
        </authorList>
    </citation>
    <scope>NUCLEOTIDE SEQUENCE [LARGE SCALE GENOMIC DNA]</scope>
</reference>
<sequence length="117" mass="12459">MVLCDMCKQLDKLSTAGCDWRPGLQGAARIDCAPRRRCSTARPAAERMRHRVPANFLVSVDGREAGKGVSKGERERERKGGSAAVATEKLKASSGVKQGGAVGRKCSCSKREAALAE</sequence>
<evidence type="ECO:0000313" key="2">
    <source>
        <dbReference type="EMBL" id="GCC29746.1"/>
    </source>
</evidence>
<evidence type="ECO:0000313" key="3">
    <source>
        <dbReference type="Proteomes" id="UP000287033"/>
    </source>
</evidence>